<dbReference type="InterPro" id="IPR001611">
    <property type="entry name" value="Leu-rich_rpt"/>
</dbReference>
<evidence type="ECO:0000256" key="7">
    <source>
        <dbReference type="ARBA" id="ARBA00023136"/>
    </source>
</evidence>
<protein>
    <recommendedName>
        <fullName evidence="12">Disease resistance R13L4/SHOC-2-like LRR domain-containing protein</fullName>
    </recommendedName>
</protein>
<organism evidence="13 14">
    <name type="scientific">Durusdinium trenchii</name>
    <dbReference type="NCBI Taxonomy" id="1381693"/>
    <lineage>
        <taxon>Eukaryota</taxon>
        <taxon>Sar</taxon>
        <taxon>Alveolata</taxon>
        <taxon>Dinophyceae</taxon>
        <taxon>Suessiales</taxon>
        <taxon>Symbiodiniaceae</taxon>
        <taxon>Durusdinium</taxon>
    </lineage>
</organism>
<feature type="compositionally biased region" description="Basic and acidic residues" evidence="10">
    <location>
        <begin position="41"/>
        <end position="73"/>
    </location>
</feature>
<comment type="caution">
    <text evidence="13">The sequence shown here is derived from an EMBL/GenBank/DDBJ whole genome shotgun (WGS) entry which is preliminary data.</text>
</comment>
<sequence length="1631" mass="182595">MGPFDPGSHCTKCSQLRQEERVVRQQARALQGLGRGGGFFERSEGDRGRGTRSEELIEEAKGGLDVYGRRRGADPPSNSPRITASSGPRNSLTTVGELPSKQDRQKAAPGVRGDRQPSTEAGEATKSGGEKEGSFAAEDGQDDACAVGLSVTNDYGMDSSEFEAFMEIFPEAEAFGYHRQDACRWHAITCSHGHVLELWLSKHDLQKKTTLTAAIGKWTKLELININNHSLNTLPDELSKLQCLRELKIRKNPLTSLPDTLCQLSGLENLELVNLPLRTLPDCIHQLKGLKSLTLAESPAVEALPERLPMNLRTLNLKFDSLQFLPSSLCSLQLTHLRLGGNRLTALPDCIGHMTSLLNLNAFSNRLTSIPSSCALLQNLQGLYLQHNQLTTVPEAVCKLPDLRMLNLGRNNLTSLPTCDLPNLRFMNLVENQLTRVPDWVSILPELTSMQLQHNKLRQLPMKWDLPVLKFLNLFGNELTSLPEKFFHGMESLVSLYLASNQLTDLPEGLDRLQQLKRHGSTRPGRWVPPKKGAEPRVGWRLELSKNQLMELPESLCRLNASLKYLHAYSNQFTSLPNALGELNALKRLSLGTNQLTSLPESMGQLRNLEQLTLRNNRLTTLPESLGQLKNLTRLHLAHNQLTELPKSLGNATQLLWLALGNNRLSQLPDSLVQLKSLQYLYLESNDLQSLPADLGNLADMRFLKLQNNRLYALPESISSMTALVYLMVQVNELRSLPESFHQMKRLRWLYVQANKLSSLPSSWGSLSNLQELLAGDNQLTSLPDTPEIPSSLRLLHLKNNRLQHLPESLSQMQSLQHLKLQNNHLDVLPESIGELPNLQVLELQENRLTSLPSSLGKLMSLKYLYAQKNRLQSIPALTQLSGLKVLLLHQNSISGNLKEICALASAQVIYLHNNELTGLIPSCVRHLSSLKALTLHRNSLSGQLPEELATLSSLEMLTLHMNFLEGSIPLAFTDAPSLGFLTLYSNQISGQVPPLNLRPTCMDDLSFMVPAYRVDTQEEVELTCNSHHHTLYREEIQWTSFLEEQLAEACPKSHGTCQSASSRGPVLLLQSNRLSCALPLRMTLESGPLRSLILFGNMLGDGLEALPSWIHERERQPFLYVSSHTPTQLLLLIALLMLLFIFGARLTLGHHWLDALMFSIRNFFDDGQDDGQDLTRRSHVFLLKMAGALSAIGFFLFALHLKNAQYYECGDSFARTTFAYFLSEDPHAELAVSCCWCFWALLCMYSLRLLPQASQPFRERFSIKPPSASPSSGIWRALRIACCGGLWACIVCILSLPSLAYTFANTLPRENTLVENQAWLQFSHKQAALAMLSVDLIITQRLAERFSRWANMRRSLLLMAARLATMWLYATVCAIVLNEQCMRGWTKFWKVCDKASDSYKEFNITLGHNYLLNPTIDLCAANGRWSHHGACMRSVIETLAPLFLQKILQRAFIQPVMMFVVWAFSKNVEGKLILKSTYFPICTSRGLDRARQGSLLVTLAELALLWGAFVPLLLPAVLLATTTNLMVFRLGQSHFKAKVPELRETDDYRDACMSPGYLRSCLGVLLFSQNLYAWTTGMHGASLLLLAAAAYIFELVCVGIACMGCRSARSASPEQIEMMDRGWTIFRMPS</sequence>
<dbReference type="Pfam" id="PF00560">
    <property type="entry name" value="LRR_1"/>
    <property type="match status" value="1"/>
</dbReference>
<dbReference type="Pfam" id="PF13855">
    <property type="entry name" value="LRR_8"/>
    <property type="match status" value="4"/>
</dbReference>
<evidence type="ECO:0000313" key="13">
    <source>
        <dbReference type="EMBL" id="CAK8990648.1"/>
    </source>
</evidence>
<reference evidence="13 14" key="1">
    <citation type="submission" date="2024-02" db="EMBL/GenBank/DDBJ databases">
        <authorList>
            <person name="Chen Y."/>
            <person name="Shah S."/>
            <person name="Dougan E. K."/>
            <person name="Thang M."/>
            <person name="Chan C."/>
        </authorList>
    </citation>
    <scope>NUCLEOTIDE SEQUENCE [LARGE SCALE GENOMIC DNA]</scope>
</reference>
<keyword evidence="5" id="KW-0677">Repeat</keyword>
<dbReference type="SUPFAM" id="SSF52047">
    <property type="entry name" value="RNI-like"/>
    <property type="match status" value="1"/>
</dbReference>
<evidence type="ECO:0000256" key="1">
    <source>
        <dbReference type="ARBA" id="ARBA00004167"/>
    </source>
</evidence>
<dbReference type="PANTHER" id="PTHR27000:SF642">
    <property type="entry name" value="INACTIVE LEUCINE-RICH REPEAT RECEPTOR KINASE XIAO-RELATED"/>
    <property type="match status" value="1"/>
</dbReference>
<dbReference type="SMART" id="SM00365">
    <property type="entry name" value="LRR_SD22"/>
    <property type="match status" value="8"/>
</dbReference>
<feature type="transmembrane region" description="Helical" evidence="11">
    <location>
        <begin position="1496"/>
        <end position="1521"/>
    </location>
</feature>
<keyword evidence="6 11" id="KW-1133">Transmembrane helix</keyword>
<dbReference type="PANTHER" id="PTHR27000">
    <property type="entry name" value="LEUCINE-RICH REPEAT RECEPTOR-LIKE PROTEIN KINASE FAMILY PROTEIN-RELATED"/>
    <property type="match status" value="1"/>
</dbReference>
<dbReference type="Gene3D" id="3.80.10.10">
    <property type="entry name" value="Ribonuclease Inhibitor"/>
    <property type="match status" value="6"/>
</dbReference>
<evidence type="ECO:0000256" key="10">
    <source>
        <dbReference type="SAM" id="MobiDB-lite"/>
    </source>
</evidence>
<dbReference type="SMART" id="SM00369">
    <property type="entry name" value="LRR_TYP"/>
    <property type="match status" value="22"/>
</dbReference>
<feature type="domain" description="Disease resistance R13L4/SHOC-2-like LRR" evidence="12">
    <location>
        <begin position="694"/>
        <end position="774"/>
    </location>
</feature>
<keyword evidence="3 11" id="KW-0812">Transmembrane</keyword>
<feature type="transmembrane region" description="Helical" evidence="11">
    <location>
        <begin position="1356"/>
        <end position="1378"/>
    </location>
</feature>
<evidence type="ECO:0000259" key="12">
    <source>
        <dbReference type="Pfam" id="PF23598"/>
    </source>
</evidence>
<feature type="transmembrane region" description="Helical" evidence="11">
    <location>
        <begin position="1582"/>
        <end position="1603"/>
    </location>
</feature>
<evidence type="ECO:0000313" key="14">
    <source>
        <dbReference type="Proteomes" id="UP001642484"/>
    </source>
</evidence>
<dbReference type="InterPro" id="IPR055414">
    <property type="entry name" value="LRR_R13L4/SHOC2-like"/>
</dbReference>
<dbReference type="InterPro" id="IPR032675">
    <property type="entry name" value="LRR_dom_sf"/>
</dbReference>
<feature type="domain" description="Disease resistance R13L4/SHOC-2-like LRR" evidence="12">
    <location>
        <begin position="792"/>
        <end position="905"/>
    </location>
</feature>
<feature type="compositionally biased region" description="Polar residues" evidence="10">
    <location>
        <begin position="79"/>
        <end position="94"/>
    </location>
</feature>
<evidence type="ECO:0000256" key="11">
    <source>
        <dbReference type="SAM" id="Phobius"/>
    </source>
</evidence>
<evidence type="ECO:0000256" key="9">
    <source>
        <dbReference type="ARBA" id="ARBA00023180"/>
    </source>
</evidence>
<feature type="transmembrane region" description="Helical" evidence="11">
    <location>
        <begin position="1281"/>
        <end position="1305"/>
    </location>
</feature>
<keyword evidence="8" id="KW-0675">Receptor</keyword>
<evidence type="ECO:0000256" key="6">
    <source>
        <dbReference type="ARBA" id="ARBA00022989"/>
    </source>
</evidence>
<proteinExistence type="predicted"/>
<feature type="compositionally biased region" description="Basic and acidic residues" evidence="10">
    <location>
        <begin position="100"/>
        <end position="117"/>
    </location>
</feature>
<comment type="subcellular location">
    <subcellularLocation>
        <location evidence="1">Membrane</location>
        <topology evidence="1">Single-pass membrane protein</topology>
    </subcellularLocation>
</comment>
<dbReference type="Proteomes" id="UP001642484">
    <property type="component" value="Unassembled WGS sequence"/>
</dbReference>
<name>A0ABP0HLK4_9DINO</name>
<feature type="transmembrane region" description="Helical" evidence="11">
    <location>
        <begin position="1130"/>
        <end position="1149"/>
    </location>
</feature>
<keyword evidence="9" id="KW-0325">Glycoprotein</keyword>
<gene>
    <name evidence="13" type="ORF">CCMP2556_LOCUS2129</name>
</gene>
<feature type="transmembrane region" description="Helical" evidence="11">
    <location>
        <begin position="1182"/>
        <end position="1202"/>
    </location>
</feature>
<keyword evidence="7 11" id="KW-0472">Membrane</keyword>
<keyword evidence="2" id="KW-0433">Leucine-rich repeat</keyword>
<dbReference type="SMART" id="SM00364">
    <property type="entry name" value="LRR_BAC"/>
    <property type="match status" value="24"/>
</dbReference>
<dbReference type="PROSITE" id="PS51450">
    <property type="entry name" value="LRR"/>
    <property type="match status" value="9"/>
</dbReference>
<evidence type="ECO:0000256" key="2">
    <source>
        <dbReference type="ARBA" id="ARBA00022614"/>
    </source>
</evidence>
<evidence type="ECO:0000256" key="3">
    <source>
        <dbReference type="ARBA" id="ARBA00022692"/>
    </source>
</evidence>
<evidence type="ECO:0000256" key="5">
    <source>
        <dbReference type="ARBA" id="ARBA00022737"/>
    </source>
</evidence>
<dbReference type="EMBL" id="CAXAMN010000780">
    <property type="protein sequence ID" value="CAK8990648.1"/>
    <property type="molecule type" value="Genomic_DNA"/>
</dbReference>
<dbReference type="SUPFAM" id="SSF52058">
    <property type="entry name" value="L domain-like"/>
    <property type="match status" value="2"/>
</dbReference>
<evidence type="ECO:0000256" key="4">
    <source>
        <dbReference type="ARBA" id="ARBA00022729"/>
    </source>
</evidence>
<evidence type="ECO:0000256" key="8">
    <source>
        <dbReference type="ARBA" id="ARBA00023170"/>
    </source>
</evidence>
<dbReference type="Pfam" id="PF23598">
    <property type="entry name" value="LRR_14"/>
    <property type="match status" value="2"/>
</dbReference>
<dbReference type="InterPro" id="IPR003591">
    <property type="entry name" value="Leu-rich_rpt_typical-subtyp"/>
</dbReference>
<feature type="transmembrane region" description="Helical" evidence="11">
    <location>
        <begin position="1231"/>
        <end position="1251"/>
    </location>
</feature>
<accession>A0ABP0HLK4</accession>
<keyword evidence="4" id="KW-0732">Signal</keyword>
<feature type="region of interest" description="Disordered" evidence="10">
    <location>
        <begin position="29"/>
        <end position="139"/>
    </location>
</feature>
<keyword evidence="14" id="KW-1185">Reference proteome</keyword>